<feature type="site" description="Transition state stabilizer" evidence="14">
    <location>
        <position position="315"/>
    </location>
</feature>
<dbReference type="Gene3D" id="2.60.40.1180">
    <property type="entry name" value="Golgi alpha-mannosidase II"/>
    <property type="match status" value="1"/>
</dbReference>
<feature type="binding site" evidence="16">
    <location>
        <position position="144"/>
    </location>
    <ligand>
        <name>substrate</name>
    </ligand>
</feature>
<dbReference type="GO" id="GO:0004556">
    <property type="term" value="F:alpha-amylase activity"/>
    <property type="evidence" value="ECO:0007669"/>
    <property type="project" value="UniProtKB-EC"/>
</dbReference>
<feature type="binding site" evidence="16">
    <location>
        <position position="315"/>
    </location>
    <ligand>
        <name>substrate</name>
    </ligand>
</feature>
<accession>A0AAD9SQ45</accession>
<dbReference type="SUPFAM" id="SSF51011">
    <property type="entry name" value="Glycosyl hydrolase domain"/>
    <property type="match status" value="1"/>
</dbReference>
<evidence type="ECO:0000313" key="20">
    <source>
        <dbReference type="Proteomes" id="UP001265746"/>
    </source>
</evidence>
<evidence type="ECO:0000256" key="13">
    <source>
        <dbReference type="PIRSR" id="PIRSR001024-1"/>
    </source>
</evidence>
<feature type="domain" description="Glycosyl hydrolase family 13 catalytic" evidence="18">
    <location>
        <begin position="35"/>
        <end position="388"/>
    </location>
</feature>
<dbReference type="EMBL" id="JAUJFL010000001">
    <property type="protein sequence ID" value="KAK2613873.1"/>
    <property type="molecule type" value="Genomic_DNA"/>
</dbReference>
<keyword evidence="9 15" id="KW-1015">Disulfide bond</keyword>
<evidence type="ECO:0000256" key="12">
    <source>
        <dbReference type="ARBA" id="ARBA00023295"/>
    </source>
</evidence>
<evidence type="ECO:0000256" key="7">
    <source>
        <dbReference type="ARBA" id="ARBA00022801"/>
    </source>
</evidence>
<feature type="binding site" evidence="16">
    <location>
        <position position="105"/>
    </location>
    <ligand>
        <name>substrate</name>
    </ligand>
</feature>
<evidence type="ECO:0000256" key="11">
    <source>
        <dbReference type="ARBA" id="ARBA00023277"/>
    </source>
</evidence>
<comment type="catalytic activity">
    <reaction evidence="1">
        <text>Endohydrolysis of (1-&gt;4)-alpha-D-glucosidic linkages in polysaccharides containing three or more (1-&gt;4)-alpha-linked D-glucose units.</text>
        <dbReference type="EC" id="3.2.1.1"/>
    </reaction>
</comment>
<organism evidence="19 20">
    <name type="scientific">Phomopsis amygdali</name>
    <name type="common">Fusicoccum amygdali</name>
    <dbReference type="NCBI Taxonomy" id="1214568"/>
    <lineage>
        <taxon>Eukaryota</taxon>
        <taxon>Fungi</taxon>
        <taxon>Dikarya</taxon>
        <taxon>Ascomycota</taxon>
        <taxon>Pezizomycotina</taxon>
        <taxon>Sordariomycetes</taxon>
        <taxon>Sordariomycetidae</taxon>
        <taxon>Diaporthales</taxon>
        <taxon>Diaporthaceae</taxon>
        <taxon>Diaporthe</taxon>
    </lineage>
</organism>
<evidence type="ECO:0000256" key="14">
    <source>
        <dbReference type="PIRSR" id="PIRSR001024-2"/>
    </source>
</evidence>
<dbReference type="Pfam" id="PF09260">
    <property type="entry name" value="A_amylase_dom_C"/>
    <property type="match status" value="1"/>
</dbReference>
<dbReference type="GO" id="GO:0005509">
    <property type="term" value="F:calcium ion binding"/>
    <property type="evidence" value="ECO:0007669"/>
    <property type="project" value="InterPro"/>
</dbReference>
<dbReference type="FunFam" id="3.20.20.80:FF:000120">
    <property type="entry name" value="Alpha-amylase A"/>
    <property type="match status" value="1"/>
</dbReference>
<dbReference type="EC" id="3.2.1.1" evidence="4"/>
<dbReference type="Gene3D" id="3.20.20.80">
    <property type="entry name" value="Glycosidases"/>
    <property type="match status" value="1"/>
</dbReference>
<evidence type="ECO:0000256" key="5">
    <source>
        <dbReference type="ARBA" id="ARBA00022723"/>
    </source>
</evidence>
<comment type="caution">
    <text evidence="19">The sequence shown here is derived from an EMBL/GenBank/DDBJ whole genome shotgun (WGS) entry which is preliminary data.</text>
</comment>
<comment type="similarity">
    <text evidence="3">Belongs to the glycosyl hydrolase 13 family.</text>
</comment>
<feature type="active site" description="Proton donor" evidence="13">
    <location>
        <position position="247"/>
    </location>
</feature>
<evidence type="ECO:0000256" key="9">
    <source>
        <dbReference type="ARBA" id="ARBA00023157"/>
    </source>
</evidence>
<evidence type="ECO:0000256" key="6">
    <source>
        <dbReference type="ARBA" id="ARBA00022729"/>
    </source>
</evidence>
<proteinExistence type="inferred from homology"/>
<dbReference type="Pfam" id="PF00128">
    <property type="entry name" value="Alpha-amylase"/>
    <property type="match status" value="1"/>
</dbReference>
<dbReference type="InterPro" id="IPR006047">
    <property type="entry name" value="GH13_cat_dom"/>
</dbReference>
<keyword evidence="8" id="KW-0106">Calcium</keyword>
<evidence type="ECO:0000256" key="8">
    <source>
        <dbReference type="ARBA" id="ARBA00022837"/>
    </source>
</evidence>
<reference evidence="19" key="1">
    <citation type="submission" date="2023-06" db="EMBL/GenBank/DDBJ databases">
        <authorList>
            <person name="Noh H."/>
        </authorList>
    </citation>
    <scope>NUCLEOTIDE SEQUENCE</scope>
    <source>
        <strain evidence="19">DUCC20226</strain>
    </source>
</reference>
<keyword evidence="5" id="KW-0479">Metal-binding</keyword>
<dbReference type="SUPFAM" id="SSF51445">
    <property type="entry name" value="(Trans)glycosidases"/>
    <property type="match status" value="1"/>
</dbReference>
<evidence type="ECO:0000256" key="15">
    <source>
        <dbReference type="PIRSR" id="PIRSR001024-4"/>
    </source>
</evidence>
<evidence type="ECO:0000256" key="16">
    <source>
        <dbReference type="PIRSR" id="PIRSR001024-5"/>
    </source>
</evidence>
<evidence type="ECO:0000256" key="2">
    <source>
        <dbReference type="ARBA" id="ARBA00001913"/>
    </source>
</evidence>
<keyword evidence="6 17" id="KW-0732">Signal</keyword>
<evidence type="ECO:0000256" key="1">
    <source>
        <dbReference type="ARBA" id="ARBA00000548"/>
    </source>
</evidence>
<dbReference type="GO" id="GO:0016052">
    <property type="term" value="P:carbohydrate catabolic process"/>
    <property type="evidence" value="ECO:0007669"/>
    <property type="project" value="InterPro"/>
</dbReference>
<feature type="chain" id="PRO_5041922319" description="alpha-amylase" evidence="17">
    <location>
        <begin position="23"/>
        <end position="538"/>
    </location>
</feature>
<feature type="disulfide bond" evidence="15">
    <location>
        <begin position="170"/>
        <end position="183"/>
    </location>
</feature>
<feature type="signal peptide" evidence="17">
    <location>
        <begin position="1"/>
        <end position="22"/>
    </location>
</feature>
<keyword evidence="20" id="KW-1185">Reference proteome</keyword>
<dbReference type="InterPro" id="IPR017853">
    <property type="entry name" value="GH"/>
</dbReference>
<comment type="cofactor">
    <cofactor evidence="2">
        <name>Ca(2+)</name>
        <dbReference type="ChEBI" id="CHEBI:29108"/>
    </cofactor>
</comment>
<feature type="disulfide bond" evidence="15">
    <location>
        <begin position="51"/>
        <end position="59"/>
    </location>
</feature>
<keyword evidence="10" id="KW-0325">Glycoprotein</keyword>
<gene>
    <name evidence="19" type="ORF">N8I77_000747</name>
</gene>
<keyword evidence="11" id="KW-0119">Carbohydrate metabolism</keyword>
<keyword evidence="12" id="KW-0326">Glycosidase</keyword>
<dbReference type="Proteomes" id="UP001265746">
    <property type="component" value="Unassembled WGS sequence"/>
</dbReference>
<feature type="binding site" evidence="16">
    <location>
        <position position="362"/>
    </location>
    <ligand>
        <name>substrate</name>
    </ligand>
</feature>
<evidence type="ECO:0000256" key="4">
    <source>
        <dbReference type="ARBA" id="ARBA00012595"/>
    </source>
</evidence>
<dbReference type="InterPro" id="IPR013780">
    <property type="entry name" value="Glyco_hydro_b"/>
</dbReference>
<evidence type="ECO:0000256" key="3">
    <source>
        <dbReference type="ARBA" id="ARBA00008061"/>
    </source>
</evidence>
<dbReference type="PANTHER" id="PTHR10357:SF215">
    <property type="entry name" value="ALPHA-AMYLASE 1"/>
    <property type="match status" value="1"/>
</dbReference>
<evidence type="ECO:0000256" key="17">
    <source>
        <dbReference type="SAM" id="SignalP"/>
    </source>
</evidence>
<feature type="active site" description="Nucleophile" evidence="13">
    <location>
        <position position="221"/>
    </location>
</feature>
<dbReference type="AlphaFoldDB" id="A0AAD9SQ45"/>
<protein>
    <recommendedName>
        <fullName evidence="4">alpha-amylase</fullName>
        <ecNumber evidence="4">3.2.1.1</ecNumber>
    </recommendedName>
</protein>
<evidence type="ECO:0000313" key="19">
    <source>
        <dbReference type="EMBL" id="KAK2613873.1"/>
    </source>
</evidence>
<dbReference type="InterPro" id="IPR015340">
    <property type="entry name" value="A_amylase_C_dom"/>
</dbReference>
<feature type="disulfide bond" evidence="15">
    <location>
        <begin position="466"/>
        <end position="500"/>
    </location>
</feature>
<dbReference type="InterPro" id="IPR013777">
    <property type="entry name" value="A-amylase-like"/>
</dbReference>
<name>A0AAD9SQ45_PHOAM</name>
<keyword evidence="7" id="KW-0378">Hydrolase</keyword>
<dbReference type="PIRSF" id="PIRSF001024">
    <property type="entry name" value="Alph-amyl_fung"/>
    <property type="match status" value="1"/>
</dbReference>
<feature type="binding site" evidence="16">
    <location>
        <position position="219"/>
    </location>
    <ligand>
        <name>substrate</name>
    </ligand>
</feature>
<sequence>MFTIKPTLSSLLALGAVHGASALDAAGWRNQSIYQVITDRFARTDGTAPLCDASLGTACGGTWKGITNQLDYIQNLGATAVWISPIVKNVEGTFGLSGDAYHGFWAEDIYSINEHFGTEADLKELADSLHARGMYLMVDIAPNHVGLTTSAGNYSNFTPFNKAEYFHDKCSIQWNNRKSEQLCWLEGLPDLRTEDANVRKIYAEWIKDLVANYSIDGLRIDTALEIEPEFWTDGGVKEAAGVFLLAEINHSAPETLAPYQQYLDGYMDYSSWNWYTDAFEATNADFSTLFEGTNKLATMTDIDPSLFGSFLENHDQVRFPYRNGDVALAKNAITISMLRDGIPIVYYGQEQHYAGGNVPTNREALWLGVGYDIYSELYGWIQQTNKIRAHAAQANANFLTEERTTAIFYDADSTGNSSSVIAFRKGQMVSMYTNGGADAATNVSYALGSAVTDYEVGAELVDVLNCESFTVDSDGRLNVQMPAGGLPRVFLPVAQADGLCNNVGTPVSDAAEKVSVDKNMGSNKRSVPFVTRRTVLGN</sequence>
<dbReference type="SMART" id="SM00642">
    <property type="entry name" value="Aamy"/>
    <property type="match status" value="1"/>
</dbReference>
<dbReference type="CDD" id="cd11319">
    <property type="entry name" value="AmyAc_euk_AmyA"/>
    <property type="match status" value="1"/>
</dbReference>
<evidence type="ECO:0000256" key="10">
    <source>
        <dbReference type="ARBA" id="ARBA00023180"/>
    </source>
</evidence>
<dbReference type="PANTHER" id="PTHR10357">
    <property type="entry name" value="ALPHA-AMYLASE FAMILY MEMBER"/>
    <property type="match status" value="1"/>
</dbReference>
<evidence type="ECO:0000259" key="18">
    <source>
        <dbReference type="SMART" id="SM00642"/>
    </source>
</evidence>